<keyword evidence="4" id="KW-1185">Reference proteome</keyword>
<evidence type="ECO:0000256" key="1">
    <source>
        <dbReference type="SAM" id="MobiDB-lite"/>
    </source>
</evidence>
<feature type="compositionally biased region" description="Low complexity" evidence="1">
    <location>
        <begin position="550"/>
        <end position="562"/>
    </location>
</feature>
<dbReference type="Proteomes" id="UP001369736">
    <property type="component" value="Unassembled WGS sequence"/>
</dbReference>
<feature type="transmembrane region" description="Helical" evidence="2">
    <location>
        <begin position="12"/>
        <end position="29"/>
    </location>
</feature>
<feature type="compositionally biased region" description="Basic and acidic residues" evidence="1">
    <location>
        <begin position="519"/>
        <end position="537"/>
    </location>
</feature>
<organism evidence="3 4">
    <name type="scientific">Actinomycetospora flava</name>
    <dbReference type="NCBI Taxonomy" id="3129232"/>
    <lineage>
        <taxon>Bacteria</taxon>
        <taxon>Bacillati</taxon>
        <taxon>Actinomycetota</taxon>
        <taxon>Actinomycetes</taxon>
        <taxon>Pseudonocardiales</taxon>
        <taxon>Pseudonocardiaceae</taxon>
        <taxon>Actinomycetospora</taxon>
    </lineage>
</organism>
<feature type="transmembrane region" description="Helical" evidence="2">
    <location>
        <begin position="428"/>
        <end position="453"/>
    </location>
</feature>
<proteinExistence type="predicted"/>
<feature type="region of interest" description="Disordered" evidence="1">
    <location>
        <begin position="519"/>
        <end position="649"/>
    </location>
</feature>
<evidence type="ECO:0008006" key="5">
    <source>
        <dbReference type="Google" id="ProtNLM"/>
    </source>
</evidence>
<feature type="transmembrane region" description="Helical" evidence="2">
    <location>
        <begin position="235"/>
        <end position="255"/>
    </location>
</feature>
<protein>
    <recommendedName>
        <fullName evidence="5">TrbL/VirB6 plasmid conjugal transfer protein</fullName>
    </recommendedName>
</protein>
<feature type="compositionally biased region" description="Gly residues" evidence="1">
    <location>
        <begin position="688"/>
        <end position="697"/>
    </location>
</feature>
<feature type="transmembrane region" description="Helical" evidence="2">
    <location>
        <begin position="67"/>
        <end position="87"/>
    </location>
</feature>
<feature type="transmembrane region" description="Helical" evidence="2">
    <location>
        <begin position="198"/>
        <end position="223"/>
    </location>
</feature>
<dbReference type="EMBL" id="JBBEGM010000006">
    <property type="protein sequence ID" value="MEJ2862700.1"/>
    <property type="molecule type" value="Genomic_DNA"/>
</dbReference>
<keyword evidence="2" id="KW-0472">Membrane</keyword>
<evidence type="ECO:0000313" key="3">
    <source>
        <dbReference type="EMBL" id="MEJ2862700.1"/>
    </source>
</evidence>
<gene>
    <name evidence="3" type="ORF">WCD58_16125</name>
</gene>
<dbReference type="RefSeq" id="WP_337704077.1">
    <property type="nucleotide sequence ID" value="NZ_JBBEGM010000006.1"/>
</dbReference>
<sequence>MGERRPPRPGDTGVTLAVAILVAALVVGWRRSRRAQGSPGRSEGLLGRLRRSQGVPRSTPSRGRRRATVVVMSLITGLVLFALPASAAPLDCKAPPDPDRPGTGLVGSLDPAPLGVGAPGSVYHEVGYAGQIWWTYDLGCGPGAARDPAAATDTWLGNQFFNLAKLVVGGVNWAHYLIERGSGLLSPLDGIVQAGTAAMYNAVFTTWIGVALIVLAAILLVLAMRGDLSRQAQRAGIAVIALAIAAAAYAAPVRWSSVLDGVLLDGVTAMQRGFLSQVGVGDANTLPTVLTDQIVYNNWLRGEFGSADVPQARDMGRELLRAQTFTKQEIADGQDNQATADAKKQAFTAVADRAGDRYSYFQGRQGSRTGAGMLALIQAVCIGLFQLMSKLLILVSMLIIRLLVMIAPALAVVALLKPEVLPAMLRIGGAALVNTLLVGAMAGLHSLMVIALFRPGAGVDTWLALLVTGVVTIVLWALARPFRRLAAMVSLTRDQMSGVLPPAGSGMFSRFLPRSPARQDDWWSERRDAAGEGDGWRPEGSTPSRTDPTVAASVADPAAPVRVDSERVGTRAGGSPGHDADPAAALASRTAAQRALPRGAGAVPGGSPRGDRDATPARAQISDADRSLYRSVAARTGEAGGSDGLRRPVQAELVDGAPVYRIYRPSRPIGAGSSRRSSRSAPAPRSAGEGGAGADPD</sequence>
<name>A0ABU8M5T5_9PSEU</name>
<feature type="transmembrane region" description="Helical" evidence="2">
    <location>
        <begin position="459"/>
        <end position="479"/>
    </location>
</feature>
<evidence type="ECO:0000256" key="2">
    <source>
        <dbReference type="SAM" id="Phobius"/>
    </source>
</evidence>
<keyword evidence="2" id="KW-1133">Transmembrane helix</keyword>
<reference evidence="3 4" key="1">
    <citation type="submission" date="2024-03" db="EMBL/GenBank/DDBJ databases">
        <title>Actinomycetospora sp. OC33-EN07, a novel actinomycete isolated from wild orchid (Aerides multiflora).</title>
        <authorList>
            <person name="Suriyachadkun C."/>
        </authorList>
    </citation>
    <scope>NUCLEOTIDE SEQUENCE [LARGE SCALE GENOMIC DNA]</scope>
    <source>
        <strain evidence="3 4">OC33-EN07</strain>
    </source>
</reference>
<evidence type="ECO:0000313" key="4">
    <source>
        <dbReference type="Proteomes" id="UP001369736"/>
    </source>
</evidence>
<feature type="compositionally biased region" description="Low complexity" evidence="1">
    <location>
        <begin position="582"/>
        <end position="596"/>
    </location>
</feature>
<feature type="region of interest" description="Disordered" evidence="1">
    <location>
        <begin position="33"/>
        <end position="64"/>
    </location>
</feature>
<feature type="region of interest" description="Disordered" evidence="1">
    <location>
        <begin position="663"/>
        <end position="697"/>
    </location>
</feature>
<comment type="caution">
    <text evidence="3">The sequence shown here is derived from an EMBL/GenBank/DDBJ whole genome shotgun (WGS) entry which is preliminary data.</text>
</comment>
<accession>A0ABU8M5T5</accession>
<feature type="compositionally biased region" description="Low complexity" evidence="1">
    <location>
        <begin position="37"/>
        <end position="47"/>
    </location>
</feature>
<keyword evidence="2" id="KW-0812">Transmembrane</keyword>
<feature type="transmembrane region" description="Helical" evidence="2">
    <location>
        <begin position="392"/>
        <end position="416"/>
    </location>
</feature>
<feature type="compositionally biased region" description="Low complexity" evidence="1">
    <location>
        <begin position="665"/>
        <end position="687"/>
    </location>
</feature>